<keyword evidence="1" id="KW-0472">Membrane</keyword>
<name>A0AAP2Z232_9EURY</name>
<protein>
    <submittedName>
        <fullName evidence="2">DUF5518 domain-containing protein</fullName>
    </submittedName>
</protein>
<dbReference type="EMBL" id="JAOPKA010000010">
    <property type="protein sequence ID" value="MCU4742694.1"/>
    <property type="molecule type" value="Genomic_DNA"/>
</dbReference>
<feature type="transmembrane region" description="Helical" evidence="1">
    <location>
        <begin position="16"/>
        <end position="36"/>
    </location>
</feature>
<feature type="transmembrane region" description="Helical" evidence="1">
    <location>
        <begin position="42"/>
        <end position="58"/>
    </location>
</feature>
<evidence type="ECO:0000313" key="3">
    <source>
        <dbReference type="Proteomes" id="UP001321018"/>
    </source>
</evidence>
<evidence type="ECO:0000313" key="2">
    <source>
        <dbReference type="EMBL" id="MCU4742694.1"/>
    </source>
</evidence>
<reference evidence="2" key="1">
    <citation type="submission" date="2022-09" db="EMBL/GenBank/DDBJ databases">
        <title>Enrichment on poylsaccharides allowed isolation of novel metabolic and taxonomic groups of Haloarchaea.</title>
        <authorList>
            <person name="Sorokin D.Y."/>
            <person name="Elcheninov A.G."/>
            <person name="Khizhniak T.V."/>
            <person name="Kolganova T.V."/>
            <person name="Kublanov I.V."/>
        </authorList>
    </citation>
    <scope>NUCLEOTIDE SEQUENCE</scope>
    <source>
        <strain evidence="2">AArc-xg1-1</strain>
    </source>
</reference>
<keyword evidence="1" id="KW-0812">Transmembrane</keyword>
<dbReference type="InterPro" id="IPR040493">
    <property type="entry name" value="DUF5518"/>
</dbReference>
<dbReference type="Pfam" id="PF17647">
    <property type="entry name" value="DUF5518"/>
    <property type="match status" value="1"/>
</dbReference>
<dbReference type="RefSeq" id="WP_338004515.1">
    <property type="nucleotide sequence ID" value="NZ_JAOPKA010000010.1"/>
</dbReference>
<proteinExistence type="predicted"/>
<feature type="transmembrane region" description="Helical" evidence="1">
    <location>
        <begin position="106"/>
        <end position="134"/>
    </location>
</feature>
<accession>A0AAP2Z232</accession>
<feature type="transmembrane region" description="Helical" evidence="1">
    <location>
        <begin position="70"/>
        <end position="86"/>
    </location>
</feature>
<gene>
    <name evidence="2" type="ORF">OB960_14960</name>
</gene>
<dbReference type="AlphaFoldDB" id="A0AAP2Z232"/>
<sequence length="155" mass="16334">MNILRSIRSDVSDEQFRVAVLLGIGSVPLTVGINWLLTPDPVSATPLFFACVCSGYLYRSRSIDGTRAGVVTGLVGGVPILIWQSWTALVEWWNHPRVIAAVGDSLLVAAVSVGAALVTGVIVSVVLVVIGMIGGGIGSWLNERLSPTRLHGSKT</sequence>
<comment type="caution">
    <text evidence="2">The sequence shown here is derived from an EMBL/GenBank/DDBJ whole genome shotgun (WGS) entry which is preliminary data.</text>
</comment>
<evidence type="ECO:0000256" key="1">
    <source>
        <dbReference type="SAM" id="Phobius"/>
    </source>
</evidence>
<keyword evidence="1" id="KW-1133">Transmembrane helix</keyword>
<organism evidence="2 3">
    <name type="scientific">Natronoglomus mannanivorans</name>
    <dbReference type="NCBI Taxonomy" id="2979990"/>
    <lineage>
        <taxon>Archaea</taxon>
        <taxon>Methanobacteriati</taxon>
        <taxon>Methanobacteriota</taxon>
        <taxon>Stenosarchaea group</taxon>
        <taxon>Halobacteria</taxon>
        <taxon>Halobacteriales</taxon>
        <taxon>Natrialbaceae</taxon>
        <taxon>Natronoglomus</taxon>
    </lineage>
</organism>
<dbReference type="Proteomes" id="UP001321018">
    <property type="component" value="Unassembled WGS sequence"/>
</dbReference>